<proteinExistence type="predicted"/>
<comment type="caution">
    <text evidence="1">The sequence shown here is derived from an EMBL/GenBank/DDBJ whole genome shotgun (WGS) entry which is preliminary data.</text>
</comment>
<name>A0A2G4RBC1_9PROT</name>
<accession>A0A2G4RBC1</accession>
<evidence type="ECO:0000313" key="1">
    <source>
        <dbReference type="EMBL" id="PHY93853.1"/>
    </source>
</evidence>
<keyword evidence="2" id="KW-1185">Reference proteome</keyword>
<dbReference type="AlphaFoldDB" id="A0A2G4RBC1"/>
<gene>
    <name evidence="1" type="ORF">CSR02_09170</name>
</gene>
<organism evidence="1 2">
    <name type="scientific">Acetobacter pomorum</name>
    <dbReference type="NCBI Taxonomy" id="65959"/>
    <lineage>
        <taxon>Bacteria</taxon>
        <taxon>Pseudomonadati</taxon>
        <taxon>Pseudomonadota</taxon>
        <taxon>Alphaproteobacteria</taxon>
        <taxon>Acetobacterales</taxon>
        <taxon>Acetobacteraceae</taxon>
        <taxon>Acetobacter</taxon>
    </lineage>
</organism>
<dbReference type="EMBL" id="PEBQ01000135">
    <property type="protein sequence ID" value="PHY93853.1"/>
    <property type="molecule type" value="Genomic_DNA"/>
</dbReference>
<sequence>MRSLLYLTRWLGAVRALFLPDLVSKPAHLAAKATDVAQHWQQSRCLLCKLREYIHASMTAREQK</sequence>
<protein>
    <submittedName>
        <fullName evidence="1">Uncharacterized protein</fullName>
    </submittedName>
</protein>
<evidence type="ECO:0000313" key="2">
    <source>
        <dbReference type="Proteomes" id="UP000228751"/>
    </source>
</evidence>
<dbReference type="Proteomes" id="UP000228751">
    <property type="component" value="Unassembled WGS sequence"/>
</dbReference>
<reference evidence="1 2" key="1">
    <citation type="submission" date="2017-10" db="EMBL/GenBank/DDBJ databases">
        <title>Genomic analysis of the genus Acetobacter.</title>
        <authorList>
            <person name="Kim K.H."/>
            <person name="Chun B.H."/>
            <person name="Son A.R."/>
            <person name="Jeon C.O."/>
        </authorList>
    </citation>
    <scope>NUCLEOTIDE SEQUENCE [LARGE SCALE GENOMIC DNA]</scope>
    <source>
        <strain evidence="1 2">LHT 2458</strain>
    </source>
</reference>